<evidence type="ECO:0000256" key="3">
    <source>
        <dbReference type="ARBA" id="ARBA00022737"/>
    </source>
</evidence>
<organism evidence="11 12">
    <name type="scientific">Plutella xylostella</name>
    <name type="common">Diamondback moth</name>
    <name type="synonym">Plutella maculipennis</name>
    <dbReference type="NCBI Taxonomy" id="51655"/>
    <lineage>
        <taxon>Eukaryota</taxon>
        <taxon>Metazoa</taxon>
        <taxon>Ecdysozoa</taxon>
        <taxon>Arthropoda</taxon>
        <taxon>Hexapoda</taxon>
        <taxon>Insecta</taxon>
        <taxon>Pterygota</taxon>
        <taxon>Neoptera</taxon>
        <taxon>Endopterygota</taxon>
        <taxon>Lepidoptera</taxon>
        <taxon>Glossata</taxon>
        <taxon>Ditrysia</taxon>
        <taxon>Yponomeutoidea</taxon>
        <taxon>Plutellidae</taxon>
        <taxon>Plutella</taxon>
    </lineage>
</organism>
<dbReference type="InterPro" id="IPR003598">
    <property type="entry name" value="Ig_sub2"/>
</dbReference>
<dbReference type="Gene3D" id="2.60.40.10">
    <property type="entry name" value="Immunoglobulins"/>
    <property type="match status" value="2"/>
</dbReference>
<dbReference type="GO" id="GO:0005576">
    <property type="term" value="C:extracellular region"/>
    <property type="evidence" value="ECO:0007669"/>
    <property type="project" value="UniProtKB-SubCell"/>
</dbReference>
<feature type="compositionally biased region" description="Polar residues" evidence="9">
    <location>
        <begin position="98"/>
        <end position="120"/>
    </location>
</feature>
<feature type="compositionally biased region" description="Low complexity" evidence="9">
    <location>
        <begin position="85"/>
        <end position="94"/>
    </location>
</feature>
<evidence type="ECO:0000256" key="5">
    <source>
        <dbReference type="ARBA" id="ARBA00023180"/>
    </source>
</evidence>
<dbReference type="Pfam" id="PF07679">
    <property type="entry name" value="I-set"/>
    <property type="match status" value="1"/>
</dbReference>
<proteinExistence type="inferred from homology"/>
<dbReference type="EMBL" id="CAJHNJ030000130">
    <property type="protein sequence ID" value="CAG9136230.1"/>
    <property type="molecule type" value="Genomic_DNA"/>
</dbReference>
<dbReference type="InterPro" id="IPR007110">
    <property type="entry name" value="Ig-like_dom"/>
</dbReference>
<keyword evidence="6" id="KW-0393">Immunoglobulin domain</keyword>
<comment type="caution">
    <text evidence="11">The sequence shown here is derived from an EMBL/GenBank/DDBJ whole genome shotgun (WGS) entry which is preliminary data.</text>
</comment>
<dbReference type="AlphaFoldDB" id="A0A8S4G6W1"/>
<dbReference type="SMART" id="SM00408">
    <property type="entry name" value="IGc2"/>
    <property type="match status" value="2"/>
</dbReference>
<gene>
    <name evidence="11" type="ORF">PLXY2_LOCUS14485</name>
</gene>
<evidence type="ECO:0000256" key="7">
    <source>
        <dbReference type="ARBA" id="ARBA00061228"/>
    </source>
</evidence>
<evidence type="ECO:0000313" key="12">
    <source>
        <dbReference type="Proteomes" id="UP000653454"/>
    </source>
</evidence>
<evidence type="ECO:0000256" key="8">
    <source>
        <dbReference type="ARBA" id="ARBA00068688"/>
    </source>
</evidence>
<accession>A0A8S4G6W1</accession>
<evidence type="ECO:0000256" key="2">
    <source>
        <dbReference type="ARBA" id="ARBA00022525"/>
    </source>
</evidence>
<feature type="region of interest" description="Disordered" evidence="9">
    <location>
        <begin position="79"/>
        <end position="124"/>
    </location>
</feature>
<dbReference type="SMART" id="SM00409">
    <property type="entry name" value="IG"/>
    <property type="match status" value="2"/>
</dbReference>
<dbReference type="Pfam" id="PF13927">
    <property type="entry name" value="Ig_3"/>
    <property type="match status" value="1"/>
</dbReference>
<keyword evidence="4" id="KW-1015">Disulfide bond</keyword>
<comment type="subcellular location">
    <subcellularLocation>
        <location evidence="1">Secreted</location>
    </subcellularLocation>
</comment>
<dbReference type="FunFam" id="2.60.40.10:FF:000032">
    <property type="entry name" value="palladin isoform X1"/>
    <property type="match status" value="1"/>
</dbReference>
<comment type="similarity">
    <text evidence="7">Belongs to the hemolin family.</text>
</comment>
<evidence type="ECO:0000313" key="11">
    <source>
        <dbReference type="EMBL" id="CAG9136230.1"/>
    </source>
</evidence>
<dbReference type="Proteomes" id="UP000653454">
    <property type="component" value="Unassembled WGS sequence"/>
</dbReference>
<dbReference type="InterPro" id="IPR013098">
    <property type="entry name" value="Ig_I-set"/>
</dbReference>
<name>A0A8S4G6W1_PLUXY</name>
<keyword evidence="2" id="KW-0964">Secreted</keyword>
<dbReference type="InterPro" id="IPR013783">
    <property type="entry name" value="Ig-like_fold"/>
</dbReference>
<dbReference type="GO" id="GO:0098609">
    <property type="term" value="P:cell-cell adhesion"/>
    <property type="evidence" value="ECO:0007669"/>
    <property type="project" value="TreeGrafter"/>
</dbReference>
<dbReference type="PROSITE" id="PS50835">
    <property type="entry name" value="IG_LIKE"/>
    <property type="match status" value="2"/>
</dbReference>
<dbReference type="PANTHER" id="PTHR44170:SF6">
    <property type="entry name" value="CONTACTIN"/>
    <property type="match status" value="1"/>
</dbReference>
<evidence type="ECO:0000256" key="9">
    <source>
        <dbReference type="SAM" id="MobiDB-lite"/>
    </source>
</evidence>
<feature type="domain" description="Ig-like" evidence="10">
    <location>
        <begin position="125"/>
        <end position="213"/>
    </location>
</feature>
<evidence type="ECO:0000256" key="4">
    <source>
        <dbReference type="ARBA" id="ARBA00023157"/>
    </source>
</evidence>
<reference evidence="11" key="1">
    <citation type="submission" date="2020-11" db="EMBL/GenBank/DDBJ databases">
        <authorList>
            <person name="Whiteford S."/>
        </authorList>
    </citation>
    <scope>NUCLEOTIDE SEQUENCE</scope>
</reference>
<dbReference type="InterPro" id="IPR003599">
    <property type="entry name" value="Ig_sub"/>
</dbReference>
<protein>
    <recommendedName>
        <fullName evidence="8">Hemolin</fullName>
    </recommendedName>
</protein>
<dbReference type="PANTHER" id="PTHR44170">
    <property type="entry name" value="PROTEIN SIDEKICK"/>
    <property type="match status" value="1"/>
</dbReference>
<evidence type="ECO:0000256" key="6">
    <source>
        <dbReference type="ARBA" id="ARBA00023319"/>
    </source>
</evidence>
<dbReference type="GO" id="GO:0016020">
    <property type="term" value="C:membrane"/>
    <property type="evidence" value="ECO:0007669"/>
    <property type="project" value="UniProtKB-SubCell"/>
</dbReference>
<dbReference type="InterPro" id="IPR036179">
    <property type="entry name" value="Ig-like_dom_sf"/>
</dbReference>
<evidence type="ECO:0000256" key="1">
    <source>
        <dbReference type="ARBA" id="ARBA00004613"/>
    </source>
</evidence>
<keyword evidence="3" id="KW-0677">Repeat</keyword>
<dbReference type="CDD" id="cd00096">
    <property type="entry name" value="Ig"/>
    <property type="match status" value="1"/>
</dbReference>
<keyword evidence="5" id="KW-0325">Glycoprotein</keyword>
<sequence>MPGGRGDSELMVGGARGQFLVVLAARAGDPAQYACTAQHQLTGETRSSAPTLLSHQLTGETRSSAPTPLSVTREYLSLTHSTSSPARPGAPRPRCSLSHHQLTGETRSSAPTPLSVTHPSGSMAPRMLAASSDEAVAEGGDVRLVCCAVGNPPPTYSWFRHVHGRLSPLSTDMRVSVSAQVLVVRRARAGDAGAWTCRAHNAHGEQRRDVRLVVRAPLVVTVQPQLQIANSGSSVTFNCSVSGEARVRWLHDGVPLGGAERVLRVHGVARAHRGMYQCVAERDQDSAQAAAELRLGGPKPKDRCDDEQSEEERATLRVARRSSSRYLLSPGGQYFRQLMAAMMADKRATRILDVVTLPAPRAAPAAPRQLPAKLLLP</sequence>
<keyword evidence="12" id="KW-1185">Reference proteome</keyword>
<dbReference type="SUPFAM" id="SSF48726">
    <property type="entry name" value="Immunoglobulin"/>
    <property type="match status" value="2"/>
</dbReference>
<feature type="domain" description="Ig-like" evidence="10">
    <location>
        <begin position="217"/>
        <end position="294"/>
    </location>
</feature>
<evidence type="ECO:0000259" key="10">
    <source>
        <dbReference type="PROSITE" id="PS50835"/>
    </source>
</evidence>